<accession>A0A918NPL3</accession>
<proteinExistence type="predicted"/>
<comment type="caution">
    <text evidence="2">The sequence shown here is derived from an EMBL/GenBank/DDBJ whole genome shotgun (WGS) entry which is preliminary data.</text>
</comment>
<feature type="region of interest" description="Disordered" evidence="1">
    <location>
        <begin position="142"/>
        <end position="162"/>
    </location>
</feature>
<protein>
    <submittedName>
        <fullName evidence="2">Uncharacterized protein</fullName>
    </submittedName>
</protein>
<dbReference type="AlphaFoldDB" id="A0A918NPL3"/>
<dbReference type="Proteomes" id="UP000619244">
    <property type="component" value="Unassembled WGS sequence"/>
</dbReference>
<reference evidence="2" key="1">
    <citation type="journal article" date="2014" name="Int. J. Syst. Evol. Microbiol.">
        <title>Complete genome sequence of Corynebacterium casei LMG S-19264T (=DSM 44701T), isolated from a smear-ripened cheese.</title>
        <authorList>
            <consortium name="US DOE Joint Genome Institute (JGI-PGF)"/>
            <person name="Walter F."/>
            <person name="Albersmeier A."/>
            <person name="Kalinowski J."/>
            <person name="Ruckert C."/>
        </authorList>
    </citation>
    <scope>NUCLEOTIDE SEQUENCE</scope>
    <source>
        <strain evidence="2">JCM 4790</strain>
    </source>
</reference>
<gene>
    <name evidence="2" type="ORF">GCM10010358_45050</name>
</gene>
<keyword evidence="3" id="KW-1185">Reference proteome</keyword>
<evidence type="ECO:0000313" key="3">
    <source>
        <dbReference type="Proteomes" id="UP000619244"/>
    </source>
</evidence>
<dbReference type="EMBL" id="BMVU01000023">
    <property type="protein sequence ID" value="GGX85925.1"/>
    <property type="molecule type" value="Genomic_DNA"/>
</dbReference>
<sequence length="162" mass="17064">MDAEADRHGGQAGVLGEVVADHGVPLGVAVAYVEDSGTGRVGGERRRGRRVRGRGRVRLRVSHWEGAYFLVGQALVGIAVPPGAVLYSGLYSGLFAATVPHLPEHLMPSSPERVAARLAPGDGSGRTGRVGAVRYFTKGFQGRRASPGRGIPRPGRHRAATR</sequence>
<name>A0A918NPL3_9ACTN</name>
<evidence type="ECO:0000313" key="2">
    <source>
        <dbReference type="EMBL" id="GGX85925.1"/>
    </source>
</evidence>
<organism evidence="2 3">
    <name type="scientific">Streptomyces minutiscleroticus</name>
    <dbReference type="NCBI Taxonomy" id="68238"/>
    <lineage>
        <taxon>Bacteria</taxon>
        <taxon>Bacillati</taxon>
        <taxon>Actinomycetota</taxon>
        <taxon>Actinomycetes</taxon>
        <taxon>Kitasatosporales</taxon>
        <taxon>Streptomycetaceae</taxon>
        <taxon>Streptomyces</taxon>
    </lineage>
</organism>
<feature type="compositionally biased region" description="Low complexity" evidence="1">
    <location>
        <begin position="142"/>
        <end position="153"/>
    </location>
</feature>
<evidence type="ECO:0000256" key="1">
    <source>
        <dbReference type="SAM" id="MobiDB-lite"/>
    </source>
</evidence>
<reference evidence="2" key="2">
    <citation type="submission" date="2020-09" db="EMBL/GenBank/DDBJ databases">
        <authorList>
            <person name="Sun Q."/>
            <person name="Ohkuma M."/>
        </authorList>
    </citation>
    <scope>NUCLEOTIDE SEQUENCE</scope>
    <source>
        <strain evidence="2">JCM 4790</strain>
    </source>
</reference>